<dbReference type="SUPFAM" id="SSF50156">
    <property type="entry name" value="PDZ domain-like"/>
    <property type="match status" value="1"/>
</dbReference>
<evidence type="ECO:0000313" key="6">
    <source>
        <dbReference type="Proteomes" id="UP000274756"/>
    </source>
</evidence>
<dbReference type="InterPro" id="IPR001478">
    <property type="entry name" value="PDZ"/>
</dbReference>
<dbReference type="STRING" id="318479.A0A0N4ULQ3"/>
<dbReference type="EMBL" id="UYYG01000071">
    <property type="protein sequence ID" value="VDN52655.1"/>
    <property type="molecule type" value="Genomic_DNA"/>
</dbReference>
<feature type="compositionally biased region" description="Basic and acidic residues" evidence="1">
    <location>
        <begin position="531"/>
        <end position="543"/>
    </location>
</feature>
<dbReference type="Pfam" id="PF00595">
    <property type="entry name" value="PDZ"/>
    <property type="match status" value="1"/>
</dbReference>
<protein>
    <submittedName>
        <fullName evidence="7">PDZ domain-containing protein</fullName>
    </submittedName>
</protein>
<organism evidence="5 7">
    <name type="scientific">Dracunculus medinensis</name>
    <name type="common">Guinea worm</name>
    <dbReference type="NCBI Taxonomy" id="318479"/>
    <lineage>
        <taxon>Eukaryota</taxon>
        <taxon>Metazoa</taxon>
        <taxon>Ecdysozoa</taxon>
        <taxon>Nematoda</taxon>
        <taxon>Chromadorea</taxon>
        <taxon>Rhabditida</taxon>
        <taxon>Spirurina</taxon>
        <taxon>Dracunculoidea</taxon>
        <taxon>Dracunculidae</taxon>
        <taxon>Dracunculus</taxon>
    </lineage>
</organism>
<evidence type="ECO:0000256" key="1">
    <source>
        <dbReference type="SAM" id="MobiDB-lite"/>
    </source>
</evidence>
<dbReference type="Proteomes" id="UP000038040">
    <property type="component" value="Unplaced"/>
</dbReference>
<evidence type="ECO:0000256" key="2">
    <source>
        <dbReference type="SAM" id="Phobius"/>
    </source>
</evidence>
<keyword evidence="2" id="KW-1133">Transmembrane helix</keyword>
<evidence type="ECO:0000313" key="4">
    <source>
        <dbReference type="EMBL" id="VDN52655.1"/>
    </source>
</evidence>
<keyword evidence="2" id="KW-0472">Membrane</keyword>
<dbReference type="AlphaFoldDB" id="A0A0N4ULQ3"/>
<evidence type="ECO:0000313" key="7">
    <source>
        <dbReference type="WBParaSite" id="DME_0000873701-mRNA-1"/>
    </source>
</evidence>
<keyword evidence="6" id="KW-1185">Reference proteome</keyword>
<dbReference type="PANTHER" id="PTHR14063">
    <property type="entry name" value="PROTEIN LIN-7 HOMOLOG"/>
    <property type="match status" value="1"/>
</dbReference>
<dbReference type="CDD" id="cd00136">
    <property type="entry name" value="PDZ_canonical"/>
    <property type="match status" value="1"/>
</dbReference>
<evidence type="ECO:0000313" key="5">
    <source>
        <dbReference type="Proteomes" id="UP000038040"/>
    </source>
</evidence>
<name>A0A0N4ULQ3_DRAME</name>
<keyword evidence="2" id="KW-0812">Transmembrane</keyword>
<dbReference type="WBParaSite" id="DME_0000873701-mRNA-1">
    <property type="protein sequence ID" value="DME_0000873701-mRNA-1"/>
    <property type="gene ID" value="DME_0000873701"/>
</dbReference>
<feature type="region of interest" description="Disordered" evidence="1">
    <location>
        <begin position="93"/>
        <end position="136"/>
    </location>
</feature>
<reference evidence="7" key="1">
    <citation type="submission" date="2017-02" db="UniProtKB">
        <authorList>
            <consortium name="WormBaseParasite"/>
        </authorList>
    </citation>
    <scope>IDENTIFICATION</scope>
</reference>
<feature type="region of interest" description="Disordered" evidence="1">
    <location>
        <begin position="526"/>
        <end position="573"/>
    </location>
</feature>
<dbReference type="OrthoDB" id="15627at2759"/>
<gene>
    <name evidence="4" type="ORF">DME_LOCUS2628</name>
</gene>
<dbReference type="Gene3D" id="2.30.42.10">
    <property type="match status" value="1"/>
</dbReference>
<feature type="transmembrane region" description="Helical" evidence="2">
    <location>
        <begin position="147"/>
        <end position="165"/>
    </location>
</feature>
<accession>A0A0N4ULQ3</accession>
<dbReference type="Proteomes" id="UP000274756">
    <property type="component" value="Unassembled WGS sequence"/>
</dbReference>
<proteinExistence type="predicted"/>
<sequence>MSIQDSTPDDQISTLNSFESNIHTKDQSNCIVAEKSYPVRLDSAHFLESTTNAIQSRNLESSNFVDSALVIDTKSNSLLNRKSDIAQNEIKLNYPNQPKSAQSDKQESVQDSSDDFPEPPPSVAKNKHTDSISTSNKNPIQHFSESYLITIFIVNVVCLLIITFFDNTRVTLGVELCREQTANITAVKFPVKKQKTAISHHCQESADSSAVDEQFEKIITDTSSLIPYTNSALAAIQMRSKNNFNSLNSLKRLDSPEAMRSQSSSIEESVAKIPSTLRTVEIQFEDKPCTASQPKLSSNYMANNGETIVINLELSQSKNLNKNFGFTLTGGKDVNASLTVDTVLAGSSADRNGLQIGDIVLSINGETVSDRYHQSVMRMLNEAVRLGEIELEIKRPSHGSDYTNAIHTVPEFEQKSIGPSSFDEKRSVFAQNCNMKDSFYEFRKQMKQNQSSKWSTSNSTAKQNHIRKHLKFLPVASAVLMRNMPVTKTNSYDKQSAIERHPNVENERAVHNAIYEFDSRLSKSSTMSSDSDYRVTSMHEKPKPGRLTDFIPEVERNPSQAYNFHDKERKRNG</sequence>
<dbReference type="InterPro" id="IPR051109">
    <property type="entry name" value="MAM_complex_regulator"/>
</dbReference>
<evidence type="ECO:0000259" key="3">
    <source>
        <dbReference type="PROSITE" id="PS50106"/>
    </source>
</evidence>
<dbReference type="PROSITE" id="PS50106">
    <property type="entry name" value="PDZ"/>
    <property type="match status" value="1"/>
</dbReference>
<reference evidence="4 6" key="2">
    <citation type="submission" date="2018-11" db="EMBL/GenBank/DDBJ databases">
        <authorList>
            <consortium name="Pathogen Informatics"/>
        </authorList>
    </citation>
    <scope>NUCLEOTIDE SEQUENCE [LARGE SCALE GENOMIC DNA]</scope>
</reference>
<dbReference type="SMART" id="SM00228">
    <property type="entry name" value="PDZ"/>
    <property type="match status" value="1"/>
</dbReference>
<feature type="compositionally biased region" description="Basic and acidic residues" evidence="1">
    <location>
        <begin position="564"/>
        <end position="573"/>
    </location>
</feature>
<feature type="domain" description="PDZ" evidence="3">
    <location>
        <begin position="311"/>
        <end position="383"/>
    </location>
</feature>
<dbReference type="InterPro" id="IPR036034">
    <property type="entry name" value="PDZ_sf"/>
</dbReference>